<dbReference type="EMBL" id="JAAAHW010004758">
    <property type="protein sequence ID" value="KAF9971777.1"/>
    <property type="molecule type" value="Genomic_DNA"/>
</dbReference>
<keyword evidence="2" id="KW-1185">Reference proteome</keyword>
<evidence type="ECO:0000313" key="1">
    <source>
        <dbReference type="EMBL" id="KAF9971777.1"/>
    </source>
</evidence>
<name>A0A9P6JIU2_9FUNG</name>
<dbReference type="AlphaFoldDB" id="A0A9P6JIU2"/>
<organism evidence="1 2">
    <name type="scientific">Modicella reniformis</name>
    <dbReference type="NCBI Taxonomy" id="1440133"/>
    <lineage>
        <taxon>Eukaryota</taxon>
        <taxon>Fungi</taxon>
        <taxon>Fungi incertae sedis</taxon>
        <taxon>Mucoromycota</taxon>
        <taxon>Mortierellomycotina</taxon>
        <taxon>Mortierellomycetes</taxon>
        <taxon>Mortierellales</taxon>
        <taxon>Mortierellaceae</taxon>
        <taxon>Modicella</taxon>
    </lineage>
</organism>
<reference evidence="1" key="1">
    <citation type="journal article" date="2020" name="Fungal Divers.">
        <title>Resolving the Mortierellaceae phylogeny through synthesis of multi-gene phylogenetics and phylogenomics.</title>
        <authorList>
            <person name="Vandepol N."/>
            <person name="Liber J."/>
            <person name="Desiro A."/>
            <person name="Na H."/>
            <person name="Kennedy M."/>
            <person name="Barry K."/>
            <person name="Grigoriev I.V."/>
            <person name="Miller A.N."/>
            <person name="O'Donnell K."/>
            <person name="Stajich J.E."/>
            <person name="Bonito G."/>
        </authorList>
    </citation>
    <scope>NUCLEOTIDE SEQUENCE</scope>
    <source>
        <strain evidence="1">MES-2147</strain>
    </source>
</reference>
<proteinExistence type="predicted"/>
<accession>A0A9P6JIU2</accession>
<evidence type="ECO:0000313" key="2">
    <source>
        <dbReference type="Proteomes" id="UP000749646"/>
    </source>
</evidence>
<comment type="caution">
    <text evidence="1">The sequence shown here is derived from an EMBL/GenBank/DDBJ whole genome shotgun (WGS) entry which is preliminary data.</text>
</comment>
<sequence>MIPLRVPYAVWTSKDFNQELNIQNFVKGKQTPLQLEQQAEYSTTHAFKDCLKFHDLKVQHTEN</sequence>
<gene>
    <name evidence="1" type="ORF">BGZ65_010214</name>
</gene>
<dbReference type="Proteomes" id="UP000749646">
    <property type="component" value="Unassembled WGS sequence"/>
</dbReference>
<protein>
    <submittedName>
        <fullName evidence="1">Uncharacterized protein</fullName>
    </submittedName>
</protein>